<dbReference type="OrthoDB" id="2535938at2759"/>
<proteinExistence type="predicted"/>
<dbReference type="EMBL" id="KE504300">
    <property type="protein sequence ID" value="EPS93100.1"/>
    <property type="molecule type" value="Genomic_DNA"/>
</dbReference>
<sequence>YETLHFSWYNHHCTQGHDAPQDTLPRMMKRTGLSRTNHGQLIPYTSSDIANNAQIYDSLKRVLNDVFAWLDQKARYMLPDEYRHLEAIASILPDGNTSPVHPFVGLVVNLNAVTRAHRDSKDDTMCLVLALGDFEGGDLCLYEPGLVIPLRHGEFVVFPSGDITHLNLHYKGRRASIVLHTDREMSKWAEGDRNGWGSNVHFTQ</sequence>
<dbReference type="HOGENOM" id="CLU_087177_0_0_1"/>
<accession>S8ETN4</accession>
<dbReference type="Gene3D" id="3.60.130.30">
    <property type="match status" value="1"/>
</dbReference>
<reference evidence="1 2" key="1">
    <citation type="journal article" date="2012" name="Science">
        <title>The Paleozoic origin of enzymatic lignin decomposition reconstructed from 31 fungal genomes.</title>
        <authorList>
            <person name="Floudas D."/>
            <person name="Binder M."/>
            <person name="Riley R."/>
            <person name="Barry K."/>
            <person name="Blanchette R.A."/>
            <person name="Henrissat B."/>
            <person name="Martinez A.T."/>
            <person name="Otillar R."/>
            <person name="Spatafora J.W."/>
            <person name="Yadav J.S."/>
            <person name="Aerts A."/>
            <person name="Benoit I."/>
            <person name="Boyd A."/>
            <person name="Carlson A."/>
            <person name="Copeland A."/>
            <person name="Coutinho P.M."/>
            <person name="de Vries R.P."/>
            <person name="Ferreira P."/>
            <person name="Findley K."/>
            <person name="Foster B."/>
            <person name="Gaskell J."/>
            <person name="Glotzer D."/>
            <person name="Gorecki P."/>
            <person name="Heitman J."/>
            <person name="Hesse C."/>
            <person name="Hori C."/>
            <person name="Igarashi K."/>
            <person name="Jurgens J.A."/>
            <person name="Kallen N."/>
            <person name="Kersten P."/>
            <person name="Kohler A."/>
            <person name="Kuees U."/>
            <person name="Kumar T.K.A."/>
            <person name="Kuo A."/>
            <person name="LaButti K."/>
            <person name="Larrondo L.F."/>
            <person name="Lindquist E."/>
            <person name="Ling A."/>
            <person name="Lombard V."/>
            <person name="Lucas S."/>
            <person name="Lundell T."/>
            <person name="Martin R."/>
            <person name="McLaughlin D.J."/>
            <person name="Morgenstern I."/>
            <person name="Morin E."/>
            <person name="Murat C."/>
            <person name="Nagy L.G."/>
            <person name="Nolan M."/>
            <person name="Ohm R.A."/>
            <person name="Patyshakuliyeva A."/>
            <person name="Rokas A."/>
            <person name="Ruiz-Duenas F.J."/>
            <person name="Sabat G."/>
            <person name="Salamov A."/>
            <person name="Samejima M."/>
            <person name="Schmutz J."/>
            <person name="Slot J.C."/>
            <person name="St John F."/>
            <person name="Stenlid J."/>
            <person name="Sun H."/>
            <person name="Sun S."/>
            <person name="Syed K."/>
            <person name="Tsang A."/>
            <person name="Wiebenga A."/>
            <person name="Young D."/>
            <person name="Pisabarro A."/>
            <person name="Eastwood D.C."/>
            <person name="Martin F."/>
            <person name="Cullen D."/>
            <person name="Grigoriev I.V."/>
            <person name="Hibbett D.S."/>
        </authorList>
    </citation>
    <scope>NUCLEOTIDE SEQUENCE</scope>
    <source>
        <strain evidence="2">FP-58527</strain>
    </source>
</reference>
<dbReference type="InParanoid" id="S8ETN4"/>
<feature type="non-terminal residue" evidence="1">
    <location>
        <position position="1"/>
    </location>
</feature>
<evidence type="ECO:0000313" key="1">
    <source>
        <dbReference type="EMBL" id="EPS93100.1"/>
    </source>
</evidence>
<evidence type="ECO:0000313" key="2">
    <source>
        <dbReference type="Proteomes" id="UP000015241"/>
    </source>
</evidence>
<dbReference type="AlphaFoldDB" id="S8ETN4"/>
<protein>
    <recommendedName>
        <fullName evidence="3">Fe2OG dioxygenase domain-containing protein</fullName>
    </recommendedName>
</protein>
<organism evidence="1 2">
    <name type="scientific">Fomitopsis schrenkii</name>
    <name type="common">Brown rot fungus</name>
    <dbReference type="NCBI Taxonomy" id="2126942"/>
    <lineage>
        <taxon>Eukaryota</taxon>
        <taxon>Fungi</taxon>
        <taxon>Dikarya</taxon>
        <taxon>Basidiomycota</taxon>
        <taxon>Agaricomycotina</taxon>
        <taxon>Agaricomycetes</taxon>
        <taxon>Polyporales</taxon>
        <taxon>Fomitopsis</taxon>
    </lineage>
</organism>
<name>S8ETN4_FOMSC</name>
<evidence type="ECO:0008006" key="3">
    <source>
        <dbReference type="Google" id="ProtNLM"/>
    </source>
</evidence>
<dbReference type="eggNOG" id="ENOG502SNT8">
    <property type="taxonomic scope" value="Eukaryota"/>
</dbReference>
<dbReference type="STRING" id="743788.S8ETN4"/>
<keyword evidence="2" id="KW-1185">Reference proteome</keyword>
<gene>
    <name evidence="1" type="ORF">FOMPIDRAFT_1085773</name>
</gene>
<dbReference type="Proteomes" id="UP000015241">
    <property type="component" value="Unassembled WGS sequence"/>
</dbReference>